<reference evidence="3 4" key="1">
    <citation type="journal article" date="2018" name="BMC Genomics">
        <title>Comparative genome analyses reveal sequence features reflecting distinct modes of host-adaptation between dicot and monocot powdery mildew.</title>
        <authorList>
            <person name="Wu Y."/>
            <person name="Ma X."/>
            <person name="Pan Z."/>
            <person name="Kale S.D."/>
            <person name="Song Y."/>
            <person name="King H."/>
            <person name="Zhang Q."/>
            <person name="Presley C."/>
            <person name="Deng X."/>
            <person name="Wei C.I."/>
            <person name="Xiao S."/>
        </authorList>
    </citation>
    <scope>NUCLEOTIDE SEQUENCE [LARGE SCALE GENOMIC DNA]</scope>
    <source>
        <strain evidence="3">UMSG3</strain>
    </source>
</reference>
<name>A0A420H1V1_9PEZI</name>
<feature type="region of interest" description="Disordered" evidence="1">
    <location>
        <begin position="223"/>
        <end position="249"/>
    </location>
</feature>
<protein>
    <submittedName>
        <fullName evidence="3">Putative centrin-binding protein sfi1</fullName>
    </submittedName>
</protein>
<evidence type="ECO:0000313" key="3">
    <source>
        <dbReference type="EMBL" id="RKF51346.1"/>
    </source>
</evidence>
<evidence type="ECO:0000259" key="2">
    <source>
        <dbReference type="Pfam" id="PF08457"/>
    </source>
</evidence>
<dbReference type="STRING" id="62708.A0A420H1V1"/>
<evidence type="ECO:0000256" key="1">
    <source>
        <dbReference type="SAM" id="MobiDB-lite"/>
    </source>
</evidence>
<proteinExistence type="predicted"/>
<feature type="domain" description="Sfi1 spindle body" evidence="2">
    <location>
        <begin position="361"/>
        <end position="920"/>
    </location>
</feature>
<accession>A0A420H1V1</accession>
<feature type="region of interest" description="Disordered" evidence="1">
    <location>
        <begin position="114"/>
        <end position="141"/>
    </location>
</feature>
<dbReference type="InterPro" id="IPR013665">
    <property type="entry name" value="Sfi1_dom"/>
</dbReference>
<organism evidence="3 4">
    <name type="scientific">Golovinomyces cichoracearum</name>
    <dbReference type="NCBI Taxonomy" id="62708"/>
    <lineage>
        <taxon>Eukaryota</taxon>
        <taxon>Fungi</taxon>
        <taxon>Dikarya</taxon>
        <taxon>Ascomycota</taxon>
        <taxon>Pezizomycotina</taxon>
        <taxon>Leotiomycetes</taxon>
        <taxon>Erysiphales</taxon>
        <taxon>Erysiphaceae</taxon>
        <taxon>Golovinomyces</taxon>
    </lineage>
</organism>
<feature type="region of interest" description="Disordered" evidence="1">
    <location>
        <begin position="1"/>
        <end position="20"/>
    </location>
</feature>
<sequence>MPPSGRPTVFVHGQSSSNSDEPFYSNQDIDVLLRMVLKAETFLPNDILPTKALFSAYFSTLAQLKVDPEHDSRFARVLFKIGGLRGRESLFKKFEHVLSRMGIRIEFDRTYDEKASKQHQQPLEESASPARDNENSCYLSTPKRRSSESFLWDMEAATRNLPDKKRNNSFSSVHLLVAKTEELFETTQNISRLQRENRHLHDPPSDEAFSFKHIKAWLASRPSYSRDRSPSSRVSFRNSKDSVTRRRAQLAQESMPVSIDYHATSATTALTSPFEEDITTNLNDIAKKNPFLDSETLMNIKASLIVNRRLAIFLKSRLQAWKYQALQLHQDNQGLELISANQYRKRVLRASFLDWRVQLIKRENAKDIEKYFGHLQGRATRARDLYLLYVAFSHWSNFTAERSQQNEQARNYILRTRIFNAWREITAIDEMKVRRQVIRRYFSVFKLQYFKCIEKSCTAIIKHENDLIKKYISIWKQGFQASRASFWRAQRSKHLAMSKLIYKFRNLTQQHYEAEINVPYQSKIKYFRKWKLRTCTVSSQNQKADLHHIHLITRNILLTWSKAALLVPLLNQLKAQRLSRQIKRSQNIWLHQTREALKASRIDRLRILHQVWISWRHKTRSKVISAQFNSYKIERALYKWILQARSKLAARIRNENCLRDTMYIWKLNWQASRKNHSDQETLAHEILARKTQNLVLLRWYSCMGNLQQARLVAVNFYQPRISKAFFRKWTHRSQHLLKLNLWSQDARYYLLTLRTLRQWKISTENKKRNKRKMAYIQVRRNTKLNLARRFLKVWLIQTQAVIDMQSKAAEMSQSRAIIIGMEVFDLWRSYAEESLETKSLWREKLLHRYFLAWKIKIRQLLALEAETSSVYQERQTSKALKKWNLKYLNIRARNKYASDIKEKTAKRNFRRMFIFWYHQARDRLSMPRRKVLTEQNFLDDVTRNETWSELGDNEIERSERMFDGSISIASRPGYLNTPSKRSERIMAAAAKYSTTPKVSLPTLYERELRAMWSGGPNSSFHQKILSKSRFGMSESRDDPVL</sequence>
<comment type="caution">
    <text evidence="3">The sequence shown here is derived from an EMBL/GenBank/DDBJ whole genome shotgun (WGS) entry which is preliminary data.</text>
</comment>
<keyword evidence="4" id="KW-1185">Reference proteome</keyword>
<dbReference type="Pfam" id="PF08457">
    <property type="entry name" value="Sfi1"/>
    <property type="match status" value="1"/>
</dbReference>
<dbReference type="EMBL" id="MCBQ01022347">
    <property type="protein sequence ID" value="RKF51346.1"/>
    <property type="molecule type" value="Genomic_DNA"/>
</dbReference>
<dbReference type="Proteomes" id="UP000283383">
    <property type="component" value="Unassembled WGS sequence"/>
</dbReference>
<gene>
    <name evidence="3" type="ORF">GcM3_223011</name>
</gene>
<dbReference type="AlphaFoldDB" id="A0A420H1V1"/>
<evidence type="ECO:0000313" key="4">
    <source>
        <dbReference type="Proteomes" id="UP000283383"/>
    </source>
</evidence>